<protein>
    <submittedName>
        <fullName evidence="4">Pilus assembly protein</fullName>
    </submittedName>
</protein>
<organism evidence="3 5">
    <name type="scientific">Francisella adeliensis</name>
    <dbReference type="NCBI Taxonomy" id="2007306"/>
    <lineage>
        <taxon>Bacteria</taxon>
        <taxon>Pseudomonadati</taxon>
        <taxon>Pseudomonadota</taxon>
        <taxon>Gammaproteobacteria</taxon>
        <taxon>Thiotrichales</taxon>
        <taxon>Francisellaceae</taxon>
        <taxon>Francisella</taxon>
    </lineage>
</organism>
<feature type="domain" description="T-SNARE coiled-coil homology" evidence="2">
    <location>
        <begin position="1"/>
        <end position="46"/>
    </location>
</feature>
<dbReference type="OrthoDB" id="5605692at2"/>
<dbReference type="Proteomes" id="UP000251120">
    <property type="component" value="Chromosome"/>
</dbReference>
<dbReference type="EMBL" id="CP043424">
    <property type="protein sequence ID" value="QIW12940.1"/>
    <property type="molecule type" value="Genomic_DNA"/>
</dbReference>
<evidence type="ECO:0000313" key="3">
    <source>
        <dbReference type="EMBL" id="AXA34701.1"/>
    </source>
</evidence>
<reference evidence="3 5" key="1">
    <citation type="submission" date="2017-06" db="EMBL/GenBank/DDBJ databases">
        <title>Complete genome of Francisella adeliensis.</title>
        <authorList>
            <person name="Vallesi A."/>
            <person name="Sjodin A."/>
        </authorList>
    </citation>
    <scope>NUCLEOTIDE SEQUENCE [LARGE SCALE GENOMIC DNA]</scope>
    <source>
        <strain evidence="3 5">FDC440</strain>
    </source>
</reference>
<accession>A0A2Z4Y0K2</accession>
<dbReference type="PROSITE" id="PS50192">
    <property type="entry name" value="T_SNARE"/>
    <property type="match status" value="1"/>
</dbReference>
<dbReference type="Proteomes" id="UP000681131">
    <property type="component" value="Chromosome"/>
</dbReference>
<comment type="similarity">
    <text evidence="1">Belongs to the methyl-accepting chemotaxis (MCP) protein family.</text>
</comment>
<proteinExistence type="inferred from homology"/>
<reference evidence="4 6" key="2">
    <citation type="submission" date="2019-08" db="EMBL/GenBank/DDBJ databases">
        <title>Complete genome sequences of Francisella adeliensis (FSC1325 and FSC1326).</title>
        <authorList>
            <person name="Ohrman C."/>
            <person name="Uneklint I."/>
            <person name="Vallesi A."/>
            <person name="Karlsson L."/>
            <person name="Sjodin A."/>
        </authorList>
    </citation>
    <scope>NUCLEOTIDE SEQUENCE [LARGE SCALE GENOMIC DNA]</scope>
    <source>
        <strain evidence="4 6">FSC1325</strain>
    </source>
</reference>
<dbReference type="KEGG" id="fad:CDH04_02985"/>
<name>A0A2Z4Y0K2_9GAMM</name>
<evidence type="ECO:0000313" key="4">
    <source>
        <dbReference type="EMBL" id="QIW12940.1"/>
    </source>
</evidence>
<sequence>MKAVNKLYIDAGATVIDQAEILDNINAARDQYLSNSTMKHSSNTMVMLNLGNTQLNVTMPMDDPPFDFYGPYVIVGPMTNADIDPNTGVTWKCTPYNFDSDLLPSWCNF</sequence>
<dbReference type="InterPro" id="IPR000727">
    <property type="entry name" value="T_SNARE_dom"/>
</dbReference>
<keyword evidence="6" id="KW-1185">Reference proteome</keyword>
<gene>
    <name evidence="3" type="ORF">CDH04_02985</name>
    <name evidence="4" type="ORF">FZC43_02985</name>
</gene>
<evidence type="ECO:0000313" key="5">
    <source>
        <dbReference type="Proteomes" id="UP000251120"/>
    </source>
</evidence>
<evidence type="ECO:0000259" key="2">
    <source>
        <dbReference type="PROSITE" id="PS50192"/>
    </source>
</evidence>
<evidence type="ECO:0000256" key="1">
    <source>
        <dbReference type="ARBA" id="ARBA00029447"/>
    </source>
</evidence>
<evidence type="ECO:0000313" key="6">
    <source>
        <dbReference type="Proteomes" id="UP000681131"/>
    </source>
</evidence>
<dbReference type="EMBL" id="CP021781">
    <property type="protein sequence ID" value="AXA34701.1"/>
    <property type="molecule type" value="Genomic_DNA"/>
</dbReference>
<dbReference type="AlphaFoldDB" id="A0A2Z4Y0K2"/>